<dbReference type="InterPro" id="IPR007280">
    <property type="entry name" value="Peptidase_C_arc/bac"/>
</dbReference>
<dbReference type="InterPro" id="IPR011049">
    <property type="entry name" value="Serralysin-like_metalloprot_C"/>
</dbReference>
<comment type="subcellular location">
    <subcellularLocation>
        <location evidence="1">Secreted</location>
    </subcellularLocation>
</comment>
<dbReference type="Gene3D" id="2.60.120.380">
    <property type="match status" value="1"/>
</dbReference>
<evidence type="ECO:0000256" key="1">
    <source>
        <dbReference type="ARBA" id="ARBA00004613"/>
    </source>
</evidence>
<evidence type="ECO:0000313" key="5">
    <source>
        <dbReference type="Proteomes" id="UP000231516"/>
    </source>
</evidence>
<keyword evidence="2" id="KW-0964">Secreted</keyword>
<dbReference type="GO" id="GO:0005576">
    <property type="term" value="C:extracellular region"/>
    <property type="evidence" value="ECO:0007669"/>
    <property type="project" value="UniProtKB-SubCell"/>
</dbReference>
<dbReference type="PRINTS" id="PR00313">
    <property type="entry name" value="CABNDNGRPT"/>
</dbReference>
<dbReference type="OrthoDB" id="7877430at2"/>
<dbReference type="AlphaFoldDB" id="A0A2G5K5S6"/>
<dbReference type="Proteomes" id="UP000231516">
    <property type="component" value="Unassembled WGS sequence"/>
</dbReference>
<keyword evidence="5" id="KW-1185">Reference proteome</keyword>
<proteinExistence type="predicted"/>
<name>A0A2G5K5S6_9RHOB</name>
<protein>
    <recommendedName>
        <fullName evidence="3">Peptidase C-terminal archaeal/bacterial domain-containing protein</fullName>
    </recommendedName>
</protein>
<dbReference type="RefSeq" id="WP_099593643.1">
    <property type="nucleotide sequence ID" value="NZ_MDGM01000012.1"/>
</dbReference>
<gene>
    <name evidence="4" type="ORF">BFP76_06925</name>
</gene>
<dbReference type="InterPro" id="IPR050557">
    <property type="entry name" value="RTX_toxin/Mannuronan_C5-epim"/>
</dbReference>
<evidence type="ECO:0000313" key="4">
    <source>
        <dbReference type="EMBL" id="PIB24888.1"/>
    </source>
</evidence>
<evidence type="ECO:0000256" key="2">
    <source>
        <dbReference type="ARBA" id="ARBA00022525"/>
    </source>
</evidence>
<organism evidence="4 5">
    <name type="scientific">Paramylibacter kogurei</name>
    <dbReference type="NCBI Taxonomy" id="1889778"/>
    <lineage>
        <taxon>Bacteria</taxon>
        <taxon>Pseudomonadati</taxon>
        <taxon>Pseudomonadota</taxon>
        <taxon>Alphaproteobacteria</taxon>
        <taxon>Rhodobacterales</taxon>
        <taxon>Paracoccaceae</taxon>
        <taxon>Paramylibacter</taxon>
    </lineage>
</organism>
<evidence type="ECO:0000259" key="3">
    <source>
        <dbReference type="Pfam" id="PF04151"/>
    </source>
</evidence>
<comment type="caution">
    <text evidence="4">The sequence shown here is derived from an EMBL/GenBank/DDBJ whole genome shotgun (WGS) entry which is preliminary data.</text>
</comment>
<dbReference type="Pfam" id="PF04151">
    <property type="entry name" value="PPC"/>
    <property type="match status" value="1"/>
</dbReference>
<dbReference type="EMBL" id="MDGM01000012">
    <property type="protein sequence ID" value="PIB24888.1"/>
    <property type="molecule type" value="Genomic_DNA"/>
</dbReference>
<dbReference type="Pfam" id="PF00353">
    <property type="entry name" value="HemolysinCabind"/>
    <property type="match status" value="8"/>
</dbReference>
<dbReference type="PANTHER" id="PTHR38340:SF1">
    <property type="entry name" value="S-LAYER PROTEIN"/>
    <property type="match status" value="1"/>
</dbReference>
<sequence length="635" mass="65506">MPLYYSGTTITGSGDADIILAQGANNTVYGGSGADIMLGDIGGFRNTFGTNNSFANAFNLDSPIAWSTDENDLFGNDGLAHTTLSIAPQANQQEYFEMTLAAGETITLDIDGAGGSLGSNDDSDISLRIFNSAETQIASNFDSPITNGGLGSVSADDAYLSFTAPSAGTYYILVNNNGLDFQGDEHFLLNITSTHHATGSADLAGDDVMYGGSGNDLMMGGGGDDTMFGGQGTDTMYGGTGHDTMAGGPFTGDLYGGNGNDIFENYGGAFIDNVYGGSGSDTLDLRNRTAGNADIDLSTGTYTASGQTADISSVETIFATHDDDTIDLGGSNGYTANGAGGNDTIIGGLNYQLLRGNDGNDTIDGGFASGSGVGDSLYGGNGDDTITGANGDDYAHGGDDSDHITLNDGDDVALGGLHIDTIYGGAGDDTMSGGQHRDYLYGGDDDDRLNGNGGDDYMIGGNENDRLDGNNGNDTMYGGNDNDRLYGGSGNDIVNGGVGNDVMNGGNDNDTMYGSNGNDRFYGSSGNDFMYGGADNDRMFGGSGDDYMDGDTGNDVMRGSTGSDTFNFEIGDGDDRIIDFEINVDTIDLASTGLGYNNLNFVAVGNSTRVEYSATDSIMLQGVNINDLDQNDFLF</sequence>
<feature type="domain" description="Peptidase C-terminal archaeal/bacterial" evidence="3">
    <location>
        <begin position="95"/>
        <end position="175"/>
    </location>
</feature>
<dbReference type="GO" id="GO:0005509">
    <property type="term" value="F:calcium ion binding"/>
    <property type="evidence" value="ECO:0007669"/>
    <property type="project" value="InterPro"/>
</dbReference>
<reference evidence="4 5" key="1">
    <citation type="submission" date="2016-08" db="EMBL/GenBank/DDBJ databases">
        <title>Draft genome of Amylibacter sp. strain 4G11.</title>
        <authorList>
            <person name="Wong S.-K."/>
            <person name="Hamasaki K."/>
            <person name="Yoshizawa S."/>
        </authorList>
    </citation>
    <scope>NUCLEOTIDE SEQUENCE [LARGE SCALE GENOMIC DNA]</scope>
    <source>
        <strain evidence="4 5">4G11</strain>
    </source>
</reference>
<dbReference type="SUPFAM" id="SSF51120">
    <property type="entry name" value="beta-Roll"/>
    <property type="match status" value="3"/>
</dbReference>
<dbReference type="PANTHER" id="PTHR38340">
    <property type="entry name" value="S-LAYER PROTEIN"/>
    <property type="match status" value="1"/>
</dbReference>
<accession>A0A2G5K5S6</accession>
<dbReference type="InterPro" id="IPR001343">
    <property type="entry name" value="Hemolysn_Ca-bd"/>
</dbReference>
<dbReference type="Gene3D" id="2.150.10.10">
    <property type="entry name" value="Serralysin-like metalloprotease, C-terminal"/>
    <property type="match status" value="3"/>
</dbReference>